<accession>A0A8T2SWH2</accession>
<dbReference type="AlphaFoldDB" id="A0A8T2SWH2"/>
<keyword evidence="2" id="KW-1185">Reference proteome</keyword>
<comment type="caution">
    <text evidence="1">The sequence shown here is derived from an EMBL/GenBank/DDBJ whole genome shotgun (WGS) entry which is preliminary data.</text>
</comment>
<dbReference type="EMBL" id="CM035421">
    <property type="protein sequence ID" value="KAH7387147.1"/>
    <property type="molecule type" value="Genomic_DNA"/>
</dbReference>
<proteinExistence type="predicted"/>
<organism evidence="1 2">
    <name type="scientific">Ceratopteris richardii</name>
    <name type="common">Triangle waterfern</name>
    <dbReference type="NCBI Taxonomy" id="49495"/>
    <lineage>
        <taxon>Eukaryota</taxon>
        <taxon>Viridiplantae</taxon>
        <taxon>Streptophyta</taxon>
        <taxon>Embryophyta</taxon>
        <taxon>Tracheophyta</taxon>
        <taxon>Polypodiopsida</taxon>
        <taxon>Polypodiidae</taxon>
        <taxon>Polypodiales</taxon>
        <taxon>Pteridineae</taxon>
        <taxon>Pteridaceae</taxon>
        <taxon>Parkerioideae</taxon>
        <taxon>Ceratopteris</taxon>
    </lineage>
</organism>
<evidence type="ECO:0000313" key="2">
    <source>
        <dbReference type="Proteomes" id="UP000825935"/>
    </source>
</evidence>
<protein>
    <submittedName>
        <fullName evidence="1">Uncharacterized protein</fullName>
    </submittedName>
</protein>
<gene>
    <name evidence="1" type="ORF">KP509_16G008100</name>
</gene>
<dbReference type="Proteomes" id="UP000825935">
    <property type="component" value="Chromosome 16"/>
</dbReference>
<evidence type="ECO:0000313" key="1">
    <source>
        <dbReference type="EMBL" id="KAH7387147.1"/>
    </source>
</evidence>
<name>A0A8T2SWH2_CERRI</name>
<reference evidence="1" key="1">
    <citation type="submission" date="2021-08" db="EMBL/GenBank/DDBJ databases">
        <title>WGS assembly of Ceratopteris richardii.</title>
        <authorList>
            <person name="Marchant D.B."/>
            <person name="Chen G."/>
            <person name="Jenkins J."/>
            <person name="Shu S."/>
            <person name="Leebens-Mack J."/>
            <person name="Grimwood J."/>
            <person name="Schmutz J."/>
            <person name="Soltis P."/>
            <person name="Soltis D."/>
            <person name="Chen Z.-H."/>
        </authorList>
    </citation>
    <scope>NUCLEOTIDE SEQUENCE</scope>
    <source>
        <strain evidence="1">Whitten #5841</strain>
        <tissue evidence="1">Leaf</tissue>
    </source>
</reference>
<sequence length="129" mass="14840">MEIGESYQTAIGSVKSELESLHLLSILLDISQQLHHFSRIFQAKSMLKYTRLQEEFSLHQCSIDVYVNSYANFDSLNTVITSPVYNITFLYNGLEFDSFADSKLLCVLLQEGFSPHRSSIDVHIFIHKF</sequence>